<evidence type="ECO:0000313" key="2">
    <source>
        <dbReference type="EMBL" id="TMW56958.1"/>
    </source>
</evidence>
<dbReference type="Proteomes" id="UP000794436">
    <property type="component" value="Unassembled WGS sequence"/>
</dbReference>
<feature type="compositionally biased region" description="Low complexity" evidence="1">
    <location>
        <begin position="39"/>
        <end position="49"/>
    </location>
</feature>
<accession>A0A8K1C5T8</accession>
<reference evidence="2" key="1">
    <citation type="submission" date="2019-03" db="EMBL/GenBank/DDBJ databases">
        <title>Long read genome sequence of the mycoparasitic Pythium oligandrum ATCC 38472 isolated from sugarbeet rhizosphere.</title>
        <authorList>
            <person name="Gaulin E."/>
        </authorList>
    </citation>
    <scope>NUCLEOTIDE SEQUENCE</scope>
    <source>
        <strain evidence="2">ATCC 38472_TT</strain>
    </source>
</reference>
<feature type="compositionally biased region" description="Basic and acidic residues" evidence="1">
    <location>
        <begin position="129"/>
        <end position="146"/>
    </location>
</feature>
<feature type="compositionally biased region" description="Basic and acidic residues" evidence="1">
    <location>
        <begin position="160"/>
        <end position="184"/>
    </location>
</feature>
<comment type="caution">
    <text evidence="2">The sequence shown here is derived from an EMBL/GenBank/DDBJ whole genome shotgun (WGS) entry which is preliminary data.</text>
</comment>
<dbReference type="AlphaFoldDB" id="A0A8K1C5T8"/>
<organism evidence="2 3">
    <name type="scientific">Pythium oligandrum</name>
    <name type="common">Mycoparasitic fungus</name>
    <dbReference type="NCBI Taxonomy" id="41045"/>
    <lineage>
        <taxon>Eukaryota</taxon>
        <taxon>Sar</taxon>
        <taxon>Stramenopiles</taxon>
        <taxon>Oomycota</taxon>
        <taxon>Peronosporomycetes</taxon>
        <taxon>Pythiales</taxon>
        <taxon>Pythiaceae</taxon>
        <taxon>Pythium</taxon>
    </lineage>
</organism>
<protein>
    <submittedName>
        <fullName evidence="2">Uncharacterized protein</fullName>
    </submittedName>
</protein>
<feature type="region of interest" description="Disordered" evidence="1">
    <location>
        <begin position="1"/>
        <end position="49"/>
    </location>
</feature>
<evidence type="ECO:0000313" key="3">
    <source>
        <dbReference type="Proteomes" id="UP000794436"/>
    </source>
</evidence>
<dbReference type="EMBL" id="SPLM01000144">
    <property type="protein sequence ID" value="TMW56958.1"/>
    <property type="molecule type" value="Genomic_DNA"/>
</dbReference>
<name>A0A8K1C5T8_PYTOL</name>
<feature type="region of interest" description="Disordered" evidence="1">
    <location>
        <begin position="93"/>
        <end position="202"/>
    </location>
</feature>
<sequence>MVMPRMHADDDEFFRDLADSGEKESKHKEKGKTHEDQPSDQSFSSYAYSSSTVFDEHGRRITTVRRRYEDSTGRLKAIHEREIDGKKLKSVWKRKQKSDQGVHKTICSSTSPEEFEEEWKKTPFGQAQGRHESKAKGLEETEKVAEHTTPGPDYEAAEAAPDKECGKEAEGVTKEAHDRTRDDAIAQGSKTQEEETTPPAYS</sequence>
<dbReference type="OrthoDB" id="163343at2759"/>
<proteinExistence type="predicted"/>
<gene>
    <name evidence="2" type="ORF">Poli38472_002883</name>
</gene>
<evidence type="ECO:0000256" key="1">
    <source>
        <dbReference type="SAM" id="MobiDB-lite"/>
    </source>
</evidence>
<feature type="compositionally biased region" description="Basic and acidic residues" evidence="1">
    <location>
        <begin position="14"/>
        <end position="37"/>
    </location>
</feature>
<keyword evidence="3" id="KW-1185">Reference proteome</keyword>